<sequence>MDHASTAPTVLELRIHGVANTPPHGTLDLPAAEVVQSDGDALGSFWTLTPEAAARDRALPPGDVHALRPDVRREAYSWGAMARLGGLPLGGAVGAVVRIGIRVLWAAIVPFGLANVAYWARRVPPPDAGAHPARPASPHAGPGRRGAVLPEATAALTRLFALALTLLLAAAASTVVLSTVGTECMRAGGPDVVLVCDQVPDALYGLARMDHGDRLGVLSLVPVVLVLALVLVARSGQVRFDDKYSAVRAGRTSGVTWGAPLLRAGFWTVRAAGGSVLWAHLGATLGLTAVLLTWIDGRSATGTAVAWTGAGVIAAAAALVSLRTDDDGVEVVPPPWKPVASVVVFVAGAGTWAMAWAVSARAATPDVVRLVGIEVVPALLGAVLVGIGASALVWRSAGRLATLWGAVPAVAVACVAALTLEPSLSASTRTVLVLVAVSALVVPTLAAAVTAVAGRRPAEGWAGAGPGVLLLSSAATAAVYSSLAVLGTQWWLRGGVADGTGEAGDVAGGGLYVPVPRDLPDRPDLYVPPVFTEFGAATVVVLGLFVVLALIAVAPAVVDLARGRRLIPVAPRTEVAESGPASLVQPDLDGLVADAAAGGDAPAGQRILRARLAAALAHRAEVGVGALAVAAWLALTLTIPLRTPDDPTTGVADAPALLVDLAVPALGVVAVALLASALVGATESHARPWGLLWDLMCFLPRSAHPFGPPSYAGRAVPEVRSRVDSWLTATDLPSGPAREAAAVSRRVVLSAHSMGGVLAAAVVLIRAGNPVTAPAGTTQDGTTPDGTAVPVRDPRVGLLTYGVQLRPYFGRFFPELLGPSVLGTPACTGPAWTGDPWGAQVEAPEPPPTPGRGTLLGLLTPGPGEFPAGTAAAPARPAWVNLWRRTDFLGFPAHGYGENAVDRGAEEVDRGAYLFEIAAHTGYPRSWAYHRAFDDVARVIGVPDPAQDADRPGDGVLGRAGTRG</sequence>
<feature type="compositionally biased region" description="Gly residues" evidence="1">
    <location>
        <begin position="955"/>
        <end position="964"/>
    </location>
</feature>
<feature type="transmembrane region" description="Helical" evidence="2">
    <location>
        <begin position="534"/>
        <end position="558"/>
    </location>
</feature>
<evidence type="ECO:0000313" key="3">
    <source>
        <dbReference type="EMBL" id="MCF4121447.1"/>
    </source>
</evidence>
<feature type="transmembrane region" description="Helical" evidence="2">
    <location>
        <begin position="159"/>
        <end position="180"/>
    </location>
</feature>
<feature type="transmembrane region" description="Helical" evidence="2">
    <location>
        <begin position="302"/>
        <end position="320"/>
    </location>
</feature>
<keyword evidence="2" id="KW-0472">Membrane</keyword>
<feature type="transmembrane region" description="Helical" evidence="2">
    <location>
        <begin position="215"/>
        <end position="233"/>
    </location>
</feature>
<comment type="caution">
    <text evidence="3">The sequence shown here is derived from an EMBL/GenBank/DDBJ whole genome shotgun (WGS) entry which is preliminary data.</text>
</comment>
<feature type="region of interest" description="Disordered" evidence="1">
    <location>
        <begin position="943"/>
        <end position="964"/>
    </location>
</feature>
<dbReference type="EMBL" id="JAKGSG010000029">
    <property type="protein sequence ID" value="MCF4121447.1"/>
    <property type="molecule type" value="Genomic_DNA"/>
</dbReference>
<protein>
    <submittedName>
        <fullName evidence="3">Uncharacterized protein</fullName>
    </submittedName>
</protein>
<dbReference type="RefSeq" id="WP_236089242.1">
    <property type="nucleotide sequence ID" value="NZ_JAKGSG010000029.1"/>
</dbReference>
<name>A0AA41QE27_9MICO</name>
<dbReference type="AlphaFoldDB" id="A0AA41QE27"/>
<dbReference type="Proteomes" id="UP001165405">
    <property type="component" value="Unassembled WGS sequence"/>
</dbReference>
<feature type="transmembrane region" description="Helical" evidence="2">
    <location>
        <begin position="370"/>
        <end position="394"/>
    </location>
</feature>
<evidence type="ECO:0000256" key="2">
    <source>
        <dbReference type="SAM" id="Phobius"/>
    </source>
</evidence>
<organism evidence="3 4">
    <name type="scientific">Antribacter soli</name>
    <dbReference type="NCBI Taxonomy" id="2910976"/>
    <lineage>
        <taxon>Bacteria</taxon>
        <taxon>Bacillati</taxon>
        <taxon>Actinomycetota</taxon>
        <taxon>Actinomycetes</taxon>
        <taxon>Micrococcales</taxon>
        <taxon>Promicromonosporaceae</taxon>
        <taxon>Antribacter</taxon>
    </lineage>
</organism>
<feature type="transmembrane region" description="Helical" evidence="2">
    <location>
        <begin position="340"/>
        <end position="358"/>
    </location>
</feature>
<evidence type="ECO:0000256" key="1">
    <source>
        <dbReference type="SAM" id="MobiDB-lite"/>
    </source>
</evidence>
<gene>
    <name evidence="3" type="ORF">L1785_10685</name>
</gene>
<proteinExistence type="predicted"/>
<accession>A0AA41QE27</accession>
<keyword evidence="2" id="KW-1133">Transmembrane helix</keyword>
<keyword evidence="4" id="KW-1185">Reference proteome</keyword>
<evidence type="ECO:0000313" key="4">
    <source>
        <dbReference type="Proteomes" id="UP001165405"/>
    </source>
</evidence>
<feature type="transmembrane region" description="Helical" evidence="2">
    <location>
        <begin position="432"/>
        <end position="453"/>
    </location>
</feature>
<feature type="transmembrane region" description="Helical" evidence="2">
    <location>
        <begin position="400"/>
        <end position="420"/>
    </location>
</feature>
<feature type="transmembrane region" description="Helical" evidence="2">
    <location>
        <begin position="276"/>
        <end position="295"/>
    </location>
</feature>
<feature type="transmembrane region" description="Helical" evidence="2">
    <location>
        <begin position="622"/>
        <end position="641"/>
    </location>
</feature>
<reference evidence="3" key="1">
    <citation type="submission" date="2022-01" db="EMBL/GenBank/DDBJ databases">
        <title>Antribacter sp. nov., isolated from Guizhou of China.</title>
        <authorList>
            <person name="Chengliang C."/>
            <person name="Ya Z."/>
        </authorList>
    </citation>
    <scope>NUCLEOTIDE SEQUENCE</scope>
    <source>
        <strain evidence="3">KLBMP 9083</strain>
    </source>
</reference>
<feature type="transmembrane region" description="Helical" evidence="2">
    <location>
        <begin position="661"/>
        <end position="681"/>
    </location>
</feature>
<keyword evidence="2" id="KW-0812">Transmembrane</keyword>